<dbReference type="EMBL" id="LN649230">
    <property type="protein sequence ID" value="CEI61303.1"/>
    <property type="molecule type" value="Genomic_DNA"/>
</dbReference>
<name>A0A2L2T1I1_9HYPO</name>
<dbReference type="STRING" id="56646.A0A2L2T1I1"/>
<reference evidence="4" key="1">
    <citation type="submission" date="2014-10" db="EMBL/GenBank/DDBJ databases">
        <authorList>
            <person name="King R."/>
        </authorList>
    </citation>
    <scope>NUCLEOTIDE SEQUENCE [LARGE SCALE GENOMIC DNA]</scope>
    <source>
        <strain evidence="4">A3/5</strain>
    </source>
</reference>
<evidence type="ECO:0000313" key="3">
    <source>
        <dbReference type="EMBL" id="CEI61303.1"/>
    </source>
</evidence>
<sequence>MDDSLQPSGKAILLEQYHQHRGKHVERVSPKDAFDVQLSDAQTRHHKASLLYGRESTVVMGSGGNVATNPNYNDCRLAWKRIEELEGIKATMEQEESEYQHRLEQEQADGLLEHLDILGIPLCSKVFTQWLAAQRAPPTPTKDQVGDEDQSTYMDLEFSPIRADAQQPPAAALPVMKNPPVTEQGYHPDMSTSDPQRPTEITTTVQDEAQETRPNPGPSRITRMAHGGIQKSLAKTSIEFEQVYQGGNAPRKYVISKFNDRWYIFECKKHKKQFRTANPIQGAWKHLRSRKHYSDSYGVNYHMAVVELGTEVLHCDDDKAKLNNKRAIIYKARKTNNPQNMDDILPTRASQSSSTMTTHRSHVSDIWPQLGEVYKTFWKSEQKFYAVLILPLDMNLNFSHLVSDWDTSLKHTPLRPRLPSCYVQSEDGRLEFTEDHKPGGSKETKRKYPVVYFHKTRFPSECDLDWIYVSNLEPYDPSDDSIEHRHRQLVNEYLSNYGNAENAGIEGANDVAEPTAGSLGPETFHVCLPTPHHSSPAAEQSDFSRDNSPLNYDDDIEFERSLTARTRENSSRVKEEVVQPSPMDMSGVPIRNKEVGASEEPAMLSQEEQNDQASDIRPDLEQHGSYMDVDSYAESVNDDSMTTPEERRTHECYRDILNDMPPQSSTTPLRDPLRPQAEVANMSVDTQGGISSTEVPISYEVVANPVL</sequence>
<dbReference type="AlphaFoldDB" id="A0A2L2T1I1"/>
<feature type="compositionally biased region" description="Basic and acidic residues" evidence="2">
    <location>
        <begin position="558"/>
        <end position="577"/>
    </location>
</feature>
<evidence type="ECO:0000256" key="2">
    <source>
        <dbReference type="SAM" id="MobiDB-lite"/>
    </source>
</evidence>
<accession>A0A2L2T1I1</accession>
<dbReference type="KEGG" id="fvn:FVRRES_05739"/>
<evidence type="ECO:0000313" key="4">
    <source>
        <dbReference type="Proteomes" id="UP000245910"/>
    </source>
</evidence>
<feature type="region of interest" description="Disordered" evidence="2">
    <location>
        <begin position="177"/>
        <end position="221"/>
    </location>
</feature>
<dbReference type="RefSeq" id="XP_025585023.1">
    <property type="nucleotide sequence ID" value="XM_025734192.2"/>
</dbReference>
<proteinExistence type="predicted"/>
<feature type="region of interest" description="Disordered" evidence="2">
    <location>
        <begin position="531"/>
        <end position="589"/>
    </location>
</feature>
<dbReference type="Proteomes" id="UP000245910">
    <property type="component" value="Chromosome II"/>
</dbReference>
<feature type="compositionally biased region" description="Polar residues" evidence="2">
    <location>
        <begin position="190"/>
        <end position="207"/>
    </location>
</feature>
<dbReference type="OrthoDB" id="4835412at2759"/>
<organism evidence="3 4">
    <name type="scientific">Fusarium venenatum</name>
    <dbReference type="NCBI Taxonomy" id="56646"/>
    <lineage>
        <taxon>Eukaryota</taxon>
        <taxon>Fungi</taxon>
        <taxon>Dikarya</taxon>
        <taxon>Ascomycota</taxon>
        <taxon>Pezizomycotina</taxon>
        <taxon>Sordariomycetes</taxon>
        <taxon>Hypocreomycetidae</taxon>
        <taxon>Hypocreales</taxon>
        <taxon>Nectriaceae</taxon>
        <taxon>Fusarium</taxon>
    </lineage>
</organism>
<protein>
    <submittedName>
        <fullName evidence="3">Uncharacterized protein</fullName>
    </submittedName>
</protein>
<dbReference type="GeneID" id="37257378"/>
<keyword evidence="1" id="KW-0175">Coiled coil</keyword>
<evidence type="ECO:0000256" key="1">
    <source>
        <dbReference type="SAM" id="Coils"/>
    </source>
</evidence>
<feature type="coiled-coil region" evidence="1">
    <location>
        <begin position="82"/>
        <end position="109"/>
    </location>
</feature>
<keyword evidence="4" id="KW-1185">Reference proteome</keyword>